<evidence type="ECO:0000259" key="2">
    <source>
        <dbReference type="Pfam" id="PF01458"/>
    </source>
</evidence>
<dbReference type="InterPro" id="IPR000825">
    <property type="entry name" value="SUF_FeS_clus_asmbl_SufBD_core"/>
</dbReference>
<dbReference type="PANTHER" id="PTHR43575:SF1">
    <property type="entry name" value="PROTEIN ABCI7, CHLOROPLASTIC"/>
    <property type="match status" value="1"/>
</dbReference>
<gene>
    <name evidence="4" type="primary">sufD</name>
    <name evidence="4" type="ORF">GJV77_11540</name>
</gene>
<feature type="domain" description="SUF system FeS cluster assembly SufBD N-terminal" evidence="3">
    <location>
        <begin position="2"/>
        <end position="167"/>
    </location>
</feature>
<dbReference type="Proteomes" id="UP000488936">
    <property type="component" value="Unassembled WGS sequence"/>
</dbReference>
<dbReference type="InterPro" id="IPR045595">
    <property type="entry name" value="SufBD_N"/>
</dbReference>
<dbReference type="InterPro" id="IPR011542">
    <property type="entry name" value="SUF_FeS_clus_asmbl_SufD"/>
</dbReference>
<keyword evidence="5" id="KW-1185">Reference proteome</keyword>
<comment type="similarity">
    <text evidence="1">Belongs to the iron-sulfur cluster assembly SufBD family.</text>
</comment>
<accession>A0A7K1GP52</accession>
<comment type="caution">
    <text evidence="4">The sequence shown here is derived from an EMBL/GenBank/DDBJ whole genome shotgun (WGS) entry which is preliminary data.</text>
</comment>
<protein>
    <submittedName>
        <fullName evidence="4">Fe-S cluster assembly protein SufD</fullName>
    </submittedName>
</protein>
<dbReference type="SUPFAM" id="SSF101960">
    <property type="entry name" value="Stabilizer of iron transporter SufD"/>
    <property type="match status" value="1"/>
</dbReference>
<evidence type="ECO:0000313" key="4">
    <source>
        <dbReference type="EMBL" id="MTH30530.1"/>
    </source>
</evidence>
<name>A0A7K1GP52_9FLAO</name>
<dbReference type="OrthoDB" id="9768262at2"/>
<dbReference type="PANTHER" id="PTHR43575">
    <property type="entry name" value="PROTEIN ABCI7, CHLOROPLASTIC"/>
    <property type="match status" value="1"/>
</dbReference>
<evidence type="ECO:0000313" key="5">
    <source>
        <dbReference type="Proteomes" id="UP000488936"/>
    </source>
</evidence>
<evidence type="ECO:0000259" key="3">
    <source>
        <dbReference type="Pfam" id="PF19295"/>
    </source>
</evidence>
<reference evidence="4 5" key="1">
    <citation type="journal article" date="2006" name="Int. J. Syst. Evol. Microbiol.">
        <title>Myroides pelagicus sp. nov., isolated from seawater in Thailand.</title>
        <authorList>
            <person name="Yoon J."/>
            <person name="Maneerat S."/>
            <person name="Kawai F."/>
            <person name="Yokota A."/>
        </authorList>
    </citation>
    <scope>NUCLEOTIDE SEQUENCE [LARGE SCALE GENOMIC DNA]</scope>
    <source>
        <strain evidence="4 5">SM1T</strain>
    </source>
</reference>
<organism evidence="4 5">
    <name type="scientific">Myroides pelagicus</name>
    <dbReference type="NCBI Taxonomy" id="270914"/>
    <lineage>
        <taxon>Bacteria</taxon>
        <taxon>Pseudomonadati</taxon>
        <taxon>Bacteroidota</taxon>
        <taxon>Flavobacteriia</taxon>
        <taxon>Flavobacteriales</taxon>
        <taxon>Flavobacteriaceae</taxon>
        <taxon>Myroides</taxon>
    </lineage>
</organism>
<dbReference type="Pfam" id="PF01458">
    <property type="entry name" value="SUFBD_core"/>
    <property type="match status" value="1"/>
</dbReference>
<dbReference type="RefSeq" id="WP_155036513.1">
    <property type="nucleotide sequence ID" value="NZ_JAYMMG010000005.1"/>
</dbReference>
<proteinExistence type="inferred from homology"/>
<dbReference type="InterPro" id="IPR055346">
    <property type="entry name" value="Fe-S_cluster_assembly_SufBD"/>
</dbReference>
<dbReference type="Pfam" id="PF19295">
    <property type="entry name" value="SufBD_N"/>
    <property type="match status" value="1"/>
</dbReference>
<dbReference type="AlphaFoldDB" id="A0A7K1GP52"/>
<dbReference type="EMBL" id="WMJY01000029">
    <property type="protein sequence ID" value="MTH30530.1"/>
    <property type="molecule type" value="Genomic_DNA"/>
</dbReference>
<evidence type="ECO:0000256" key="1">
    <source>
        <dbReference type="ARBA" id="ARBA00043967"/>
    </source>
</evidence>
<sequence>MELKDKFITSYAPFEAQIIGEVDALRKIRLEGLKTFEAKGFPTKKEEAWKYTSLNSLLKKEYNILPAAVSISKEEVKEFFLKDTDTYKLVFINGVLAVELSDYTSDIATILPMSVAFKNEETLSLLNEYYNQTVNKDDSLTALNTAFAAEGAFIYVGKSKVVDKPIELVYLSTSTEEAVFTQPRNLVIVGENAQVKIVERHQNIGTADTITNVVTEIYSEKHALCDYYKLQNDVAAANLIDNTYIKQGDSSRVCVHTFSFGGKLTRNNLNFYQEGEHIDSTLKGITIIGNKQHVDHYTLVSHNQPNCESHQNYKSIFDDSAVGVFNGKIYVDKIAQKTDGFQQNNNILLSDKATVYTKPQLEIFADDVKCSHGCTIGQLDDEAMFYMRQRGIPQREAKALLMYAFTEEVMSSISIPSLRLMIANLIASKLGVSMDFEI</sequence>
<dbReference type="NCBIfam" id="TIGR01981">
    <property type="entry name" value="sufD"/>
    <property type="match status" value="1"/>
</dbReference>
<dbReference type="InterPro" id="IPR037284">
    <property type="entry name" value="SUF_FeS_clus_asmbl_SufBD_sf"/>
</dbReference>
<feature type="domain" description="SUF system FeS cluster assembly SufBD core" evidence="2">
    <location>
        <begin position="176"/>
        <end position="405"/>
    </location>
</feature>
<dbReference type="GO" id="GO:0016226">
    <property type="term" value="P:iron-sulfur cluster assembly"/>
    <property type="evidence" value="ECO:0007669"/>
    <property type="project" value="InterPro"/>
</dbReference>